<reference evidence="2 3" key="1">
    <citation type="submission" date="2018-06" db="EMBL/GenBank/DDBJ databases">
        <title>Genomic Encyclopedia of Archaeal and Bacterial Type Strains, Phase II (KMG-II): from individual species to whole genera.</title>
        <authorList>
            <person name="Goeker M."/>
        </authorList>
    </citation>
    <scope>NUCLEOTIDE SEQUENCE [LARGE SCALE GENOMIC DNA]</scope>
    <source>
        <strain evidence="2 3">DSM 23857</strain>
    </source>
</reference>
<feature type="chain" id="PRO_5016345296" evidence="1">
    <location>
        <begin position="20"/>
        <end position="141"/>
    </location>
</feature>
<dbReference type="Pfam" id="PF13620">
    <property type="entry name" value="CarboxypepD_reg"/>
    <property type="match status" value="1"/>
</dbReference>
<accession>A0A327QIZ3</accession>
<dbReference type="Gene3D" id="2.60.40.1120">
    <property type="entry name" value="Carboxypeptidase-like, regulatory domain"/>
    <property type="match status" value="1"/>
</dbReference>
<evidence type="ECO:0000256" key="1">
    <source>
        <dbReference type="SAM" id="SignalP"/>
    </source>
</evidence>
<keyword evidence="2" id="KW-0378">Hydrolase</keyword>
<keyword evidence="1" id="KW-0732">Signal</keyword>
<dbReference type="AlphaFoldDB" id="A0A327QIZ3"/>
<sequence>MKAFLLMMVMAFCSITSQAQTATISGKVTDPGGSPVAGATVEYYSGSSNLATAVTDVNGNYSFSVNPATFRGDFESRGWIRKLIARAAGFITTILDNVTINIGHNGINITLSWDLEYVAAPPIGEGGLTSKYVDIAVWGKY</sequence>
<dbReference type="GO" id="GO:0004180">
    <property type="term" value="F:carboxypeptidase activity"/>
    <property type="evidence" value="ECO:0007669"/>
    <property type="project" value="UniProtKB-KW"/>
</dbReference>
<gene>
    <name evidence="2" type="ORF">LX64_03111</name>
</gene>
<dbReference type="Proteomes" id="UP000249547">
    <property type="component" value="Unassembled WGS sequence"/>
</dbReference>
<proteinExistence type="predicted"/>
<organism evidence="2 3">
    <name type="scientific">Chitinophaga skermanii</name>
    <dbReference type="NCBI Taxonomy" id="331697"/>
    <lineage>
        <taxon>Bacteria</taxon>
        <taxon>Pseudomonadati</taxon>
        <taxon>Bacteroidota</taxon>
        <taxon>Chitinophagia</taxon>
        <taxon>Chitinophagales</taxon>
        <taxon>Chitinophagaceae</taxon>
        <taxon>Chitinophaga</taxon>
    </lineage>
</organism>
<evidence type="ECO:0000313" key="2">
    <source>
        <dbReference type="EMBL" id="RAJ04231.1"/>
    </source>
</evidence>
<dbReference type="SUPFAM" id="SSF49464">
    <property type="entry name" value="Carboxypeptidase regulatory domain-like"/>
    <property type="match status" value="1"/>
</dbReference>
<keyword evidence="2" id="KW-0645">Protease</keyword>
<dbReference type="RefSeq" id="WP_111598528.1">
    <property type="nucleotide sequence ID" value="NZ_QLLL01000005.1"/>
</dbReference>
<name>A0A327QIZ3_9BACT</name>
<comment type="caution">
    <text evidence="2">The sequence shown here is derived from an EMBL/GenBank/DDBJ whole genome shotgun (WGS) entry which is preliminary data.</text>
</comment>
<dbReference type="InterPro" id="IPR008969">
    <property type="entry name" value="CarboxyPept-like_regulatory"/>
</dbReference>
<evidence type="ECO:0000313" key="3">
    <source>
        <dbReference type="Proteomes" id="UP000249547"/>
    </source>
</evidence>
<protein>
    <submittedName>
        <fullName evidence="2">Carboxypeptidase family protein</fullName>
    </submittedName>
</protein>
<keyword evidence="2" id="KW-0121">Carboxypeptidase</keyword>
<feature type="signal peptide" evidence="1">
    <location>
        <begin position="1"/>
        <end position="19"/>
    </location>
</feature>
<dbReference type="EMBL" id="QLLL01000005">
    <property type="protein sequence ID" value="RAJ04231.1"/>
    <property type="molecule type" value="Genomic_DNA"/>
</dbReference>
<dbReference type="OrthoDB" id="9800887at2"/>
<keyword evidence="3" id="KW-1185">Reference proteome</keyword>